<evidence type="ECO:0000313" key="3">
    <source>
        <dbReference type="Proteomes" id="UP001189429"/>
    </source>
</evidence>
<keyword evidence="3" id="KW-1185">Reference proteome</keyword>
<evidence type="ECO:0000313" key="2">
    <source>
        <dbReference type="EMBL" id="CAK0843474.1"/>
    </source>
</evidence>
<sequence length="183" mass="18986">MSRLSVLGGGSADLASPARQLPEGMRVAALRGGFTHGGAEEQYALSSVDPLADVACVTRYGVYGFRPSSSSESGEDDSDWEASAGGADGGGVSRGSLACPPRAQLQAPVRQLMLGEGGHPQAAPLVQVAQAPAQQQASQTRLSARRQGAAFLLLRAQEGPPRERADGRRPGQSRVQAWRGNPV</sequence>
<dbReference type="Proteomes" id="UP001189429">
    <property type="component" value="Unassembled WGS sequence"/>
</dbReference>
<gene>
    <name evidence="2" type="ORF">PCOR1329_LOCUS37817</name>
</gene>
<protein>
    <recommendedName>
        <fullName evidence="4">Subtilisin</fullName>
    </recommendedName>
</protein>
<comment type="caution">
    <text evidence="2">The sequence shown here is derived from an EMBL/GenBank/DDBJ whole genome shotgun (WGS) entry which is preliminary data.</text>
</comment>
<accession>A0ABN9TCQ2</accession>
<evidence type="ECO:0008006" key="4">
    <source>
        <dbReference type="Google" id="ProtNLM"/>
    </source>
</evidence>
<feature type="region of interest" description="Disordered" evidence="1">
    <location>
        <begin position="67"/>
        <end position="102"/>
    </location>
</feature>
<proteinExistence type="predicted"/>
<feature type="region of interest" description="Disordered" evidence="1">
    <location>
        <begin position="155"/>
        <end position="183"/>
    </location>
</feature>
<feature type="compositionally biased region" description="Basic and acidic residues" evidence="1">
    <location>
        <begin position="160"/>
        <end position="169"/>
    </location>
</feature>
<reference evidence="2" key="1">
    <citation type="submission" date="2023-10" db="EMBL/GenBank/DDBJ databases">
        <authorList>
            <person name="Chen Y."/>
            <person name="Shah S."/>
            <person name="Dougan E. K."/>
            <person name="Thang M."/>
            <person name="Chan C."/>
        </authorList>
    </citation>
    <scope>NUCLEOTIDE SEQUENCE [LARGE SCALE GENOMIC DNA]</scope>
</reference>
<evidence type="ECO:0000256" key="1">
    <source>
        <dbReference type="SAM" id="MobiDB-lite"/>
    </source>
</evidence>
<name>A0ABN9TCQ2_9DINO</name>
<organism evidence="2 3">
    <name type="scientific">Prorocentrum cordatum</name>
    <dbReference type="NCBI Taxonomy" id="2364126"/>
    <lineage>
        <taxon>Eukaryota</taxon>
        <taxon>Sar</taxon>
        <taxon>Alveolata</taxon>
        <taxon>Dinophyceae</taxon>
        <taxon>Prorocentrales</taxon>
        <taxon>Prorocentraceae</taxon>
        <taxon>Prorocentrum</taxon>
    </lineage>
</organism>
<dbReference type="EMBL" id="CAUYUJ010014582">
    <property type="protein sequence ID" value="CAK0843474.1"/>
    <property type="molecule type" value="Genomic_DNA"/>
</dbReference>